<name>A0A2J8A5G3_9CHLO</name>
<dbReference type="Proteomes" id="UP000236333">
    <property type="component" value="Unassembled WGS sequence"/>
</dbReference>
<comment type="caution">
    <text evidence="1">The sequence shown here is derived from an EMBL/GenBank/DDBJ whole genome shotgun (WGS) entry which is preliminary data.</text>
</comment>
<evidence type="ECO:0000313" key="1">
    <source>
        <dbReference type="EMBL" id="PNH07745.1"/>
    </source>
</evidence>
<protein>
    <submittedName>
        <fullName evidence="1">Uncharacterized protein</fullName>
    </submittedName>
</protein>
<dbReference type="EMBL" id="PGGS01000163">
    <property type="protein sequence ID" value="PNH07745.1"/>
    <property type="molecule type" value="Genomic_DNA"/>
</dbReference>
<dbReference type="OrthoDB" id="10262032at2759"/>
<proteinExistence type="predicted"/>
<dbReference type="AlphaFoldDB" id="A0A2J8A5G3"/>
<organism evidence="1 2">
    <name type="scientific">Tetrabaena socialis</name>
    <dbReference type="NCBI Taxonomy" id="47790"/>
    <lineage>
        <taxon>Eukaryota</taxon>
        <taxon>Viridiplantae</taxon>
        <taxon>Chlorophyta</taxon>
        <taxon>core chlorophytes</taxon>
        <taxon>Chlorophyceae</taxon>
        <taxon>CS clade</taxon>
        <taxon>Chlamydomonadales</taxon>
        <taxon>Tetrabaenaceae</taxon>
        <taxon>Tetrabaena</taxon>
    </lineage>
</organism>
<dbReference type="PANTHER" id="PTHR28348">
    <property type="entry name" value="UPF0193 PROTEIN EVG1"/>
    <property type="match status" value="1"/>
</dbReference>
<dbReference type="PANTHER" id="PTHR28348:SF1">
    <property type="entry name" value="UPF0193 PROTEIN EVG1"/>
    <property type="match status" value="1"/>
</dbReference>
<evidence type="ECO:0000313" key="2">
    <source>
        <dbReference type="Proteomes" id="UP000236333"/>
    </source>
</evidence>
<gene>
    <name evidence="1" type="ORF">TSOC_005773</name>
</gene>
<keyword evidence="2" id="KW-1185">Reference proteome</keyword>
<dbReference type="InterPro" id="IPR007914">
    <property type="entry name" value="UPF0193"/>
</dbReference>
<accession>A0A2J8A5G3</accession>
<reference evidence="1 2" key="1">
    <citation type="journal article" date="2017" name="Mol. Biol. Evol.">
        <title>The 4-celled Tetrabaena socialis nuclear genome reveals the essential components for genetic control of cell number at the origin of multicellularity in the volvocine lineage.</title>
        <authorList>
            <person name="Featherston J."/>
            <person name="Arakaki Y."/>
            <person name="Hanschen E.R."/>
            <person name="Ferris P.J."/>
            <person name="Michod R.E."/>
            <person name="Olson B.J.S.C."/>
            <person name="Nozaki H."/>
            <person name="Durand P.M."/>
        </authorList>
    </citation>
    <scope>NUCLEOTIDE SEQUENCE [LARGE SCALE GENOMIC DNA]</scope>
    <source>
        <strain evidence="1 2">NIES-571</strain>
    </source>
</reference>
<dbReference type="Pfam" id="PF05250">
    <property type="entry name" value="UPF0193"/>
    <property type="match status" value="1"/>
</dbReference>
<sequence length="178" mass="19017">MAWGGSKKPDALAGLTKETQDLLSGVMKDRGLSQRALQDVASSIQRGDSAWVGHLNSGTAAFQAPRSKAAQLVKAPKVGGGGPLAPPLPGRFGGKKLQGEILRDSPAERDMFVGGAPVTDREAEKDRLSKVIVDEVRERLTFLESMKAMGRGGEYEVTIRAEVAARLRELEKLGVPIK</sequence>